<comment type="subunit">
    <text evidence="9">Forms a complex with SecF. Part of the essential Sec protein translocation apparatus which comprises SecA, SecYEG and auxiliary proteins SecDF. Other proteins may also be involved.</text>
</comment>
<keyword evidence="5 9" id="KW-0653">Protein transport</keyword>
<evidence type="ECO:0000259" key="10">
    <source>
        <dbReference type="Pfam" id="PF02355"/>
    </source>
</evidence>
<evidence type="ECO:0000256" key="2">
    <source>
        <dbReference type="ARBA" id="ARBA00022448"/>
    </source>
</evidence>
<comment type="function">
    <text evidence="9">Part of the Sec protein translocase complex. Interacts with the SecYEG preprotein conducting channel. SecDF uses the proton motive force (PMF) to complete protein translocation after the ATP-dependent function of SecA.</text>
</comment>
<sequence>MNKRSRFILILVVLAVCALFLRPSVKWYFGTPDEIQKVALSSLEKIKDESEKKAREEVALVKEMANKDANASLDKSYSYVVKAAKKAYKAAKKDVPSDMNLAAVLSAFSSSSELQSVFENYYRSLYLKAKHNYNSSVKLGLDLSGGMNIIVKADLDAALAKQKENSEVANPDAFKEQAMTQALETLTSSIDKFGLTSPVIRQQGEDRIYIEIPGQADGESVNSIIQGKGSLNFRLVDENATNAFAAYYASVGPDAFKADGSLADPSVISPDTEVFGYYTKDSYGLDQRIGYIAVKKQVALDGNHVKSAQVSRDQTTGQTEVNFSLDSAGATIFADFTGAHVGERLAIVNDNKVKSAATIRQAITGGNVSLSGGFSVEEAQNIQKVLQTSYLEVPLKIESQQVVGASLGKQAIHQGMMALALGLGLVFIFMIAYYIGAGFYAVIAQILNMYIMFSVLSAFNLTLTLSSVAGMILTVGMSVDANVIIFERIKEELALGKSRAAAIASGFDNAFWAIMDSNITTFIAALFLSQLGTGSIQGFAVSLAIGVCSSVFTALVISRLMFDFNTDVIGQKKISIGWGVKQ</sequence>
<keyword evidence="4 9" id="KW-0812">Transmembrane</keyword>
<dbReference type="InterPro" id="IPR022813">
    <property type="entry name" value="SecD/SecF_arch_bac"/>
</dbReference>
<dbReference type="Gene3D" id="1.20.1640.10">
    <property type="entry name" value="Multidrug efflux transporter AcrB transmembrane domain"/>
    <property type="match status" value="1"/>
</dbReference>
<dbReference type="HAMAP" id="MF_01463_B">
    <property type="entry name" value="SecD_B"/>
    <property type="match status" value="1"/>
</dbReference>
<dbReference type="GO" id="GO:0043952">
    <property type="term" value="P:protein transport by the Sec complex"/>
    <property type="evidence" value="ECO:0007669"/>
    <property type="project" value="UniProtKB-UniRule"/>
</dbReference>
<dbReference type="GO" id="GO:0065002">
    <property type="term" value="P:intracellular protein transmembrane transport"/>
    <property type="evidence" value="ECO:0007669"/>
    <property type="project" value="UniProtKB-UniRule"/>
</dbReference>
<evidence type="ECO:0000256" key="6">
    <source>
        <dbReference type="ARBA" id="ARBA00022989"/>
    </source>
</evidence>
<comment type="subcellular location">
    <subcellularLocation>
        <location evidence="1 9">Cell membrane</location>
        <topology evidence="1 9">Multi-pass membrane protein</topology>
    </subcellularLocation>
</comment>
<name>A0A1T4LEX7_9SPIR</name>
<keyword evidence="8 9" id="KW-0472">Membrane</keyword>
<dbReference type="Proteomes" id="UP000190395">
    <property type="component" value="Unassembled WGS sequence"/>
</dbReference>
<accession>A0A1T4LEX7</accession>
<dbReference type="Pfam" id="PF21760">
    <property type="entry name" value="SecD_1st"/>
    <property type="match status" value="1"/>
</dbReference>
<dbReference type="EMBL" id="FUXC01000002">
    <property type="protein sequence ID" value="SJZ53024.1"/>
    <property type="molecule type" value="Genomic_DNA"/>
</dbReference>
<dbReference type="InterPro" id="IPR048634">
    <property type="entry name" value="SecD_SecF_C"/>
</dbReference>
<dbReference type="RefSeq" id="WP_078930249.1">
    <property type="nucleotide sequence ID" value="NZ_CAMCOW010000004.1"/>
</dbReference>
<dbReference type="Pfam" id="PF22599">
    <property type="entry name" value="SecDF_P1_head"/>
    <property type="match status" value="1"/>
</dbReference>
<dbReference type="InterPro" id="IPR001036">
    <property type="entry name" value="Acrflvin-R"/>
</dbReference>
<dbReference type="InterPro" id="IPR005791">
    <property type="entry name" value="SecD"/>
</dbReference>
<feature type="domain" description="SecDF P1 head subdomain" evidence="12">
    <location>
        <begin position="291"/>
        <end position="392"/>
    </location>
</feature>
<dbReference type="OrthoDB" id="9805019at2"/>
<feature type="transmembrane region" description="Helical" evidence="9">
    <location>
        <begin position="536"/>
        <end position="557"/>
    </location>
</feature>
<dbReference type="AlphaFoldDB" id="A0A1T4LEX7"/>
<evidence type="ECO:0000259" key="11">
    <source>
        <dbReference type="Pfam" id="PF21760"/>
    </source>
</evidence>
<dbReference type="GO" id="GO:0006605">
    <property type="term" value="P:protein targeting"/>
    <property type="evidence" value="ECO:0007669"/>
    <property type="project" value="UniProtKB-UniRule"/>
</dbReference>
<keyword evidence="2 9" id="KW-0813">Transport</keyword>
<dbReference type="PANTHER" id="PTHR30081:SF1">
    <property type="entry name" value="PROTEIN TRANSLOCASE SUBUNIT SECD"/>
    <property type="match status" value="1"/>
</dbReference>
<evidence type="ECO:0000256" key="7">
    <source>
        <dbReference type="ARBA" id="ARBA00023010"/>
    </source>
</evidence>
<reference evidence="13 14" key="1">
    <citation type="submission" date="2017-02" db="EMBL/GenBank/DDBJ databases">
        <authorList>
            <person name="Peterson S.W."/>
        </authorList>
    </citation>
    <scope>NUCLEOTIDE SEQUENCE [LARGE SCALE GENOMIC DNA]</scope>
    <source>
        <strain evidence="13 14">ATCC BAA-909</strain>
    </source>
</reference>
<dbReference type="GeneID" id="303366764"/>
<comment type="caution">
    <text evidence="9">Lacks conserved residue(s) required for the propagation of feature annotation.</text>
</comment>
<evidence type="ECO:0000259" key="12">
    <source>
        <dbReference type="Pfam" id="PF22599"/>
    </source>
</evidence>
<dbReference type="STRING" id="225004.SAMN02745152_00494"/>
<keyword evidence="14" id="KW-1185">Reference proteome</keyword>
<dbReference type="NCBIfam" id="TIGR00916">
    <property type="entry name" value="2A0604s01"/>
    <property type="match status" value="1"/>
</dbReference>
<keyword evidence="6 9" id="KW-1133">Transmembrane helix</keyword>
<feature type="transmembrane region" description="Helical" evidence="9">
    <location>
        <begin position="416"/>
        <end position="435"/>
    </location>
</feature>
<dbReference type="Pfam" id="PF02355">
    <property type="entry name" value="SecD_SecF_C"/>
    <property type="match status" value="1"/>
</dbReference>
<dbReference type="PANTHER" id="PTHR30081">
    <property type="entry name" value="PROTEIN-EXPORT MEMBRANE PROTEIN SEC"/>
    <property type="match status" value="1"/>
</dbReference>
<evidence type="ECO:0000256" key="1">
    <source>
        <dbReference type="ARBA" id="ARBA00004651"/>
    </source>
</evidence>
<evidence type="ECO:0000313" key="14">
    <source>
        <dbReference type="Proteomes" id="UP000190395"/>
    </source>
</evidence>
<feature type="transmembrane region" description="Helical" evidence="9">
    <location>
        <begin position="442"/>
        <end position="462"/>
    </location>
</feature>
<feature type="transmembrane region" description="Helical" evidence="9">
    <location>
        <begin position="510"/>
        <end position="530"/>
    </location>
</feature>
<evidence type="ECO:0000256" key="3">
    <source>
        <dbReference type="ARBA" id="ARBA00022475"/>
    </source>
</evidence>
<organism evidence="13 14">
    <name type="scientific">Treponema berlinense</name>
    <dbReference type="NCBI Taxonomy" id="225004"/>
    <lineage>
        <taxon>Bacteria</taxon>
        <taxon>Pseudomonadati</taxon>
        <taxon>Spirochaetota</taxon>
        <taxon>Spirochaetia</taxon>
        <taxon>Spirochaetales</taxon>
        <taxon>Treponemataceae</taxon>
        <taxon>Treponema</taxon>
    </lineage>
</organism>
<dbReference type="InterPro" id="IPR054384">
    <property type="entry name" value="SecDF_P1_head"/>
</dbReference>
<dbReference type="SUPFAM" id="SSF82866">
    <property type="entry name" value="Multidrug efflux transporter AcrB transmembrane domain"/>
    <property type="match status" value="1"/>
</dbReference>
<comment type="similarity">
    <text evidence="9">Belongs to the SecD/SecF family. SecD subfamily.</text>
</comment>
<evidence type="ECO:0000313" key="13">
    <source>
        <dbReference type="EMBL" id="SJZ53024.1"/>
    </source>
</evidence>
<evidence type="ECO:0000256" key="4">
    <source>
        <dbReference type="ARBA" id="ARBA00022692"/>
    </source>
</evidence>
<keyword evidence="7 9" id="KW-0811">Translocation</keyword>
<proteinExistence type="inferred from homology"/>
<dbReference type="GO" id="GO:0015450">
    <property type="term" value="F:protein-transporting ATPase activity"/>
    <property type="evidence" value="ECO:0007669"/>
    <property type="project" value="InterPro"/>
</dbReference>
<evidence type="ECO:0000256" key="8">
    <source>
        <dbReference type="ARBA" id="ARBA00023136"/>
    </source>
</evidence>
<feature type="domain" description="Protein export membrane protein SecD/SecF C-terminal" evidence="10">
    <location>
        <begin position="395"/>
        <end position="557"/>
    </location>
</feature>
<dbReference type="GO" id="GO:0005886">
    <property type="term" value="C:plasma membrane"/>
    <property type="evidence" value="ECO:0007669"/>
    <property type="project" value="UniProtKB-SubCell"/>
</dbReference>
<dbReference type="InterPro" id="IPR055344">
    <property type="entry name" value="SecD_SecF_C_bact"/>
</dbReference>
<dbReference type="NCBIfam" id="TIGR01129">
    <property type="entry name" value="secD"/>
    <property type="match status" value="1"/>
</dbReference>
<gene>
    <name evidence="9" type="primary">secD</name>
    <name evidence="13" type="ORF">SAMN02745152_00494</name>
</gene>
<evidence type="ECO:0000256" key="9">
    <source>
        <dbReference type="HAMAP-Rule" id="MF_01463"/>
    </source>
</evidence>
<dbReference type="PRINTS" id="PR00702">
    <property type="entry name" value="ACRIFLAVINRP"/>
</dbReference>
<evidence type="ECO:0000256" key="5">
    <source>
        <dbReference type="ARBA" id="ARBA00022927"/>
    </source>
</evidence>
<dbReference type="Gene3D" id="3.30.70.3220">
    <property type="match status" value="1"/>
</dbReference>
<dbReference type="InterPro" id="IPR048631">
    <property type="entry name" value="SecD_1st"/>
</dbReference>
<feature type="domain" description="Protein translocase subunit SecDF P1" evidence="11">
    <location>
        <begin position="179"/>
        <end position="238"/>
    </location>
</feature>
<keyword evidence="3 9" id="KW-1003">Cell membrane</keyword>
<protein>
    <recommendedName>
        <fullName evidence="9">Protein translocase subunit SecD</fullName>
    </recommendedName>
</protein>